<accession>A0ABU4WZM5</accession>
<dbReference type="Gene3D" id="3.10.180.10">
    <property type="entry name" value="2,3-Dihydroxybiphenyl 1,2-Dioxygenase, domain 1"/>
    <property type="match status" value="1"/>
</dbReference>
<sequence length="125" mass="13557">MLQNSNATANLAVKDLEKAKAFYEGTLGLSQVGDIGGELIVYKSGDTLINVYHSQYAGTNKATAVTWTVGDQIEPIVKSLKSRGVSFEHYDMPGLTLEGDIHVGEGMKVAWFRDPDGNILNLVNK</sequence>
<keyword evidence="3" id="KW-1185">Reference proteome</keyword>
<proteinExistence type="predicted"/>
<reference evidence="2 3" key="1">
    <citation type="submission" date="2023-08" db="EMBL/GenBank/DDBJ databases">
        <title>Implementing the SeqCode for naming new Mesorhizobium species isolated from Vachellia karroo root nodules.</title>
        <authorList>
            <person name="Van Lill M."/>
        </authorList>
    </citation>
    <scope>NUCLEOTIDE SEQUENCE [LARGE SCALE GENOMIC DNA]</scope>
    <source>
        <strain evidence="2 3">VK3E</strain>
    </source>
</reference>
<dbReference type="EMBL" id="JAVIIS010000021">
    <property type="protein sequence ID" value="MDX8441153.1"/>
    <property type="molecule type" value="Genomic_DNA"/>
</dbReference>
<evidence type="ECO:0000259" key="1">
    <source>
        <dbReference type="PROSITE" id="PS51819"/>
    </source>
</evidence>
<gene>
    <name evidence="2" type="ORF">RFM51_16285</name>
</gene>
<dbReference type="InterPro" id="IPR004360">
    <property type="entry name" value="Glyas_Fos-R_dOase_dom"/>
</dbReference>
<comment type="caution">
    <text evidence="2">The sequence shown here is derived from an EMBL/GenBank/DDBJ whole genome shotgun (WGS) entry which is preliminary data.</text>
</comment>
<feature type="domain" description="VOC" evidence="1">
    <location>
        <begin position="5"/>
        <end position="125"/>
    </location>
</feature>
<dbReference type="InterPro" id="IPR029068">
    <property type="entry name" value="Glyas_Bleomycin-R_OHBP_Dase"/>
</dbReference>
<evidence type="ECO:0000313" key="3">
    <source>
        <dbReference type="Proteomes" id="UP001272097"/>
    </source>
</evidence>
<dbReference type="InterPro" id="IPR037523">
    <property type="entry name" value="VOC_core"/>
</dbReference>
<dbReference type="PROSITE" id="PS51819">
    <property type="entry name" value="VOC"/>
    <property type="match status" value="1"/>
</dbReference>
<dbReference type="CDD" id="cd06587">
    <property type="entry name" value="VOC"/>
    <property type="match status" value="1"/>
</dbReference>
<organism evidence="2 3">
    <name type="scientific">Mesorhizobium australafricanum</name>
    <dbReference type="NCBI Taxonomy" id="3072311"/>
    <lineage>
        <taxon>Bacteria</taxon>
        <taxon>Pseudomonadati</taxon>
        <taxon>Pseudomonadota</taxon>
        <taxon>Alphaproteobacteria</taxon>
        <taxon>Hyphomicrobiales</taxon>
        <taxon>Phyllobacteriaceae</taxon>
        <taxon>Mesorhizobium</taxon>
    </lineage>
</organism>
<dbReference type="SUPFAM" id="SSF54593">
    <property type="entry name" value="Glyoxalase/Bleomycin resistance protein/Dihydroxybiphenyl dioxygenase"/>
    <property type="match status" value="1"/>
</dbReference>
<dbReference type="Pfam" id="PF00903">
    <property type="entry name" value="Glyoxalase"/>
    <property type="match status" value="1"/>
</dbReference>
<name>A0ABU4WZM5_9HYPH</name>
<dbReference type="RefSeq" id="WP_320215101.1">
    <property type="nucleotide sequence ID" value="NZ_JAVIIS010000021.1"/>
</dbReference>
<protein>
    <submittedName>
        <fullName evidence="2">VOC family protein</fullName>
    </submittedName>
</protein>
<evidence type="ECO:0000313" key="2">
    <source>
        <dbReference type="EMBL" id="MDX8441153.1"/>
    </source>
</evidence>
<dbReference type="Proteomes" id="UP001272097">
    <property type="component" value="Unassembled WGS sequence"/>
</dbReference>